<evidence type="ECO:0000313" key="2">
    <source>
        <dbReference type="Proteomes" id="UP001179361"/>
    </source>
</evidence>
<organism evidence="1 2">
    <name type="scientific">Massilia phyllostachyos</name>
    <dbReference type="NCBI Taxonomy" id="2898585"/>
    <lineage>
        <taxon>Bacteria</taxon>
        <taxon>Pseudomonadati</taxon>
        <taxon>Pseudomonadota</taxon>
        <taxon>Betaproteobacteria</taxon>
        <taxon>Burkholderiales</taxon>
        <taxon>Oxalobacteraceae</taxon>
        <taxon>Telluria group</taxon>
        <taxon>Massilia</taxon>
    </lineage>
</organism>
<dbReference type="EMBL" id="JAJNOC010000002">
    <property type="protein sequence ID" value="MCD2516251.1"/>
    <property type="molecule type" value="Genomic_DNA"/>
</dbReference>
<gene>
    <name evidence="1" type="ORF">LQ564_07965</name>
</gene>
<sequence length="126" mass="14008">MNYELFATFVSLEENDGNLVFAFSDDECGAGKYVMFQCSTMSGEGDFPLDADGLYIECDDQSTACYRGVASIRRVGERMEIDLTEQGRQHLGVEQILIMPLPWTATISDGLARLADLSRGDYTVDR</sequence>
<protein>
    <recommendedName>
        <fullName evidence="3">Immunity protein 10 of polymorphic toxin system</fullName>
    </recommendedName>
</protein>
<dbReference type="RefSeq" id="WP_231057576.1">
    <property type="nucleotide sequence ID" value="NZ_JAJNOC010000002.1"/>
</dbReference>
<evidence type="ECO:0000313" key="1">
    <source>
        <dbReference type="EMBL" id="MCD2516251.1"/>
    </source>
</evidence>
<comment type="caution">
    <text evidence="1">The sequence shown here is derived from an EMBL/GenBank/DDBJ whole genome shotgun (WGS) entry which is preliminary data.</text>
</comment>
<accession>A0ABS8Q3D1</accession>
<dbReference type="Pfam" id="PF15588">
    <property type="entry name" value="Imm10"/>
    <property type="match status" value="1"/>
</dbReference>
<proteinExistence type="predicted"/>
<dbReference type="Proteomes" id="UP001179361">
    <property type="component" value="Unassembled WGS sequence"/>
</dbReference>
<name>A0ABS8Q3D1_9BURK</name>
<keyword evidence="2" id="KW-1185">Reference proteome</keyword>
<evidence type="ECO:0008006" key="3">
    <source>
        <dbReference type="Google" id="ProtNLM"/>
    </source>
</evidence>
<reference evidence="1" key="1">
    <citation type="submission" date="2021-11" db="EMBL/GenBank/DDBJ databases">
        <title>The complete genome of Massilia sp sp. G4R7.</title>
        <authorList>
            <person name="Liu L."/>
            <person name="Yue J."/>
            <person name="Yuan J."/>
            <person name="Yang F."/>
            <person name="Li L."/>
        </authorList>
    </citation>
    <scope>NUCLEOTIDE SEQUENCE</scope>
    <source>
        <strain evidence="1">G4R7</strain>
    </source>
</reference>
<dbReference type="InterPro" id="IPR028962">
    <property type="entry name" value="Imm10"/>
</dbReference>